<feature type="region of interest" description="Disordered" evidence="1">
    <location>
        <begin position="34"/>
        <end position="67"/>
    </location>
</feature>
<organism evidence="3 4">
    <name type="scientific">Cirrhinus mrigala</name>
    <name type="common">Mrigala</name>
    <dbReference type="NCBI Taxonomy" id="683832"/>
    <lineage>
        <taxon>Eukaryota</taxon>
        <taxon>Metazoa</taxon>
        <taxon>Chordata</taxon>
        <taxon>Craniata</taxon>
        <taxon>Vertebrata</taxon>
        <taxon>Euteleostomi</taxon>
        <taxon>Actinopterygii</taxon>
        <taxon>Neopterygii</taxon>
        <taxon>Teleostei</taxon>
        <taxon>Ostariophysi</taxon>
        <taxon>Cypriniformes</taxon>
        <taxon>Cyprinidae</taxon>
        <taxon>Labeoninae</taxon>
        <taxon>Labeonini</taxon>
        <taxon>Cirrhinus</taxon>
    </lineage>
</organism>
<keyword evidence="4" id="KW-1185">Reference proteome</keyword>
<dbReference type="EMBL" id="JAMKFB020000020">
    <property type="protein sequence ID" value="KAL0163702.1"/>
    <property type="molecule type" value="Genomic_DNA"/>
</dbReference>
<feature type="compositionally biased region" description="Polar residues" evidence="1">
    <location>
        <begin position="57"/>
        <end position="67"/>
    </location>
</feature>
<feature type="domain" description="C2H2-type" evidence="2">
    <location>
        <begin position="13"/>
        <end position="34"/>
    </location>
</feature>
<protein>
    <recommendedName>
        <fullName evidence="2">C2H2-type domain-containing protein</fullName>
    </recommendedName>
</protein>
<accession>A0ABD0NPR8</accession>
<feature type="compositionally biased region" description="Polar residues" evidence="1">
    <location>
        <begin position="34"/>
        <end position="46"/>
    </location>
</feature>
<gene>
    <name evidence="3" type="ORF">M9458_039455</name>
</gene>
<evidence type="ECO:0000256" key="1">
    <source>
        <dbReference type="SAM" id="MobiDB-lite"/>
    </source>
</evidence>
<evidence type="ECO:0000313" key="3">
    <source>
        <dbReference type="EMBL" id="KAL0163702.1"/>
    </source>
</evidence>
<feature type="non-terminal residue" evidence="3">
    <location>
        <position position="1"/>
    </location>
</feature>
<evidence type="ECO:0000259" key="2">
    <source>
        <dbReference type="PROSITE" id="PS00028"/>
    </source>
</evidence>
<reference evidence="3 4" key="1">
    <citation type="submission" date="2024-05" db="EMBL/GenBank/DDBJ databases">
        <title>Genome sequencing and assembly of Indian major carp, Cirrhinus mrigala (Hamilton, 1822).</title>
        <authorList>
            <person name="Mohindra V."/>
            <person name="Chowdhury L.M."/>
            <person name="Lal K."/>
            <person name="Jena J.K."/>
        </authorList>
    </citation>
    <scope>NUCLEOTIDE SEQUENCE [LARGE SCALE GENOMIC DNA]</scope>
    <source>
        <strain evidence="3">CM1030</strain>
        <tissue evidence="3">Blood</tissue>
    </source>
</reference>
<dbReference type="AlphaFoldDB" id="A0ABD0NPR8"/>
<dbReference type="Proteomes" id="UP001529510">
    <property type="component" value="Unassembled WGS sequence"/>
</dbReference>
<dbReference type="InterPro" id="IPR013087">
    <property type="entry name" value="Znf_C2H2_type"/>
</dbReference>
<comment type="caution">
    <text evidence="3">The sequence shown here is derived from an EMBL/GenBank/DDBJ whole genome shotgun (WGS) entry which is preliminary data.</text>
</comment>
<name>A0ABD0NPR8_CIRMR</name>
<dbReference type="PROSITE" id="PS00028">
    <property type="entry name" value="ZINC_FINGER_C2H2_1"/>
    <property type="match status" value="1"/>
</dbReference>
<feature type="non-terminal residue" evidence="3">
    <location>
        <position position="67"/>
    </location>
</feature>
<evidence type="ECO:0000313" key="4">
    <source>
        <dbReference type="Proteomes" id="UP001529510"/>
    </source>
</evidence>
<proteinExistence type="predicted"/>
<sequence>SATVACIRSTRQCHCCGRPFWCHYRGTRHVTTSHNCTLEPPTSSLSGPVPARDTDLQPHSTSPPTYQ</sequence>